<sequence length="651" mass="73435">MKKIISFAVCLFMLCLCIMPAAAESGDILEIKLQLGSDKLLIDGHTYPCQAPYTKNGVFFVPLRSVMEAYGAEVNFLGKGKVNIVYRDVMLDMLVGSADYSVNGAGKKLSSASEYVNTIAMVPSELVTENFGGRMAVAKDNKSFTFILEDDGAISDFSTVIGSISKPRIGNSYFGWSMSIPKGSQIVSTSFSSRDISVANQQRGIAIDVSVGVDRGKKLEDIVNDIKLQKKSYGMGGEKKVVDWSINDTAAPSYAEILANSHYKGSVLQRIYISGGYVYSLEISSYEEINPGRLKENVFCKSVVNSFSLGFKGDEKDVYDTSRVSGGTARLEDSVYGFSIDVFPEWDYINDRYLYDPYSLMVGSDMKEYMSISPLSVGKVEDMNKYIEEIKQGYSSNFNSKYYRFIKSEELELGGLKVNKLCYEIDFNGNRYVFEENLFMQGNVLFDIEIKCPESKYQTNKNKYNSMISSLRYSAKNSEEDISRIINSNEDSDSINRVGKNDDITNYEDKSGNWKLKLPGYWTASESYDEMSVTFGNSRSNIYMSVESIKNTAITRNLEDENKFRSVSYFTADKDKVKLVGKKTISQKGASIRNYTYRYQNDTDEVYADVEIYVMDGKDYSYCLYYMVPDLFASEKNVKEIQDIWSSFSFK</sequence>
<keyword evidence="1" id="KW-0732">Signal</keyword>
<keyword evidence="4" id="KW-1185">Reference proteome</keyword>
<dbReference type="Pfam" id="PF07833">
    <property type="entry name" value="Cu_amine_oxidN1"/>
    <property type="match status" value="1"/>
</dbReference>
<organism evidence="3 4">
    <name type="scientific">Anaerobacterium chartisolvens</name>
    <dbReference type="NCBI Taxonomy" id="1297424"/>
    <lineage>
        <taxon>Bacteria</taxon>
        <taxon>Bacillati</taxon>
        <taxon>Bacillota</taxon>
        <taxon>Clostridia</taxon>
        <taxon>Eubacteriales</taxon>
        <taxon>Oscillospiraceae</taxon>
        <taxon>Anaerobacterium</taxon>
    </lineage>
</organism>
<dbReference type="SUPFAM" id="SSF55383">
    <property type="entry name" value="Copper amine oxidase, domain N"/>
    <property type="match status" value="1"/>
</dbReference>
<reference evidence="3 4" key="1">
    <citation type="submission" date="2018-07" db="EMBL/GenBank/DDBJ databases">
        <title>Genomic Encyclopedia of Type Strains, Phase IV (KMG-IV): sequencing the most valuable type-strain genomes for metagenomic binning, comparative biology and taxonomic classification.</title>
        <authorList>
            <person name="Goeker M."/>
        </authorList>
    </citation>
    <scope>NUCLEOTIDE SEQUENCE [LARGE SCALE GENOMIC DNA]</scope>
    <source>
        <strain evidence="3 4">DSM 27016</strain>
    </source>
</reference>
<dbReference type="OrthoDB" id="1736367at2"/>
<dbReference type="RefSeq" id="WP_114297586.1">
    <property type="nucleotide sequence ID" value="NZ_QPJT01000009.1"/>
</dbReference>
<gene>
    <name evidence="3" type="ORF">DFR58_10982</name>
</gene>
<dbReference type="InterPro" id="IPR012854">
    <property type="entry name" value="Cu_amine_oxidase-like_N"/>
</dbReference>
<proteinExistence type="predicted"/>
<evidence type="ECO:0000256" key="1">
    <source>
        <dbReference type="SAM" id="SignalP"/>
    </source>
</evidence>
<dbReference type="Proteomes" id="UP000253034">
    <property type="component" value="Unassembled WGS sequence"/>
</dbReference>
<feature type="chain" id="PRO_5016719601" evidence="1">
    <location>
        <begin position="24"/>
        <end position="651"/>
    </location>
</feature>
<dbReference type="AlphaFoldDB" id="A0A369B699"/>
<name>A0A369B699_9FIRM</name>
<evidence type="ECO:0000259" key="2">
    <source>
        <dbReference type="Pfam" id="PF07833"/>
    </source>
</evidence>
<protein>
    <submittedName>
        <fullName evidence="3">Copper amine oxidase-like protein</fullName>
    </submittedName>
</protein>
<feature type="signal peptide" evidence="1">
    <location>
        <begin position="1"/>
        <end position="23"/>
    </location>
</feature>
<feature type="domain" description="Copper amine oxidase-like N-terminal" evidence="2">
    <location>
        <begin position="43"/>
        <end position="142"/>
    </location>
</feature>
<comment type="caution">
    <text evidence="3">The sequence shown here is derived from an EMBL/GenBank/DDBJ whole genome shotgun (WGS) entry which is preliminary data.</text>
</comment>
<evidence type="ECO:0000313" key="3">
    <source>
        <dbReference type="EMBL" id="RCX16855.1"/>
    </source>
</evidence>
<accession>A0A369B699</accession>
<dbReference type="InterPro" id="IPR036582">
    <property type="entry name" value="Mao_N_sf"/>
</dbReference>
<evidence type="ECO:0000313" key="4">
    <source>
        <dbReference type="Proteomes" id="UP000253034"/>
    </source>
</evidence>
<dbReference type="Gene3D" id="3.30.457.10">
    <property type="entry name" value="Copper amine oxidase-like, N-terminal domain"/>
    <property type="match status" value="1"/>
</dbReference>
<dbReference type="EMBL" id="QPJT01000009">
    <property type="protein sequence ID" value="RCX16855.1"/>
    <property type="molecule type" value="Genomic_DNA"/>
</dbReference>